<proteinExistence type="predicted"/>
<comment type="caution">
    <text evidence="1">The sequence shown here is derived from an EMBL/GenBank/DDBJ whole genome shotgun (WGS) entry which is preliminary data.</text>
</comment>
<evidence type="ECO:0000313" key="2">
    <source>
        <dbReference type="Proteomes" id="UP000076925"/>
    </source>
</evidence>
<evidence type="ECO:0008006" key="3">
    <source>
        <dbReference type="Google" id="ProtNLM"/>
    </source>
</evidence>
<dbReference type="EMBL" id="ANNX02000051">
    <property type="protein sequence ID" value="KYC35611.1"/>
    <property type="molecule type" value="Genomic_DNA"/>
</dbReference>
<reference evidence="1 2" key="1">
    <citation type="journal article" date="2013" name="Genome Biol. Evol.">
        <title>Genomes of Stigonematalean cyanobacteria (subsection V) and the evolution of oxygenic photosynthesis from prokaryotes to plastids.</title>
        <authorList>
            <person name="Dagan T."/>
            <person name="Roettger M."/>
            <person name="Stucken K."/>
            <person name="Landan G."/>
            <person name="Koch R."/>
            <person name="Major P."/>
            <person name="Gould S.B."/>
            <person name="Goremykin V.V."/>
            <person name="Rippka R."/>
            <person name="Tandeau de Marsac N."/>
            <person name="Gugger M."/>
            <person name="Lockhart P.J."/>
            <person name="Allen J.F."/>
            <person name="Brune I."/>
            <person name="Maus I."/>
            <person name="Puhler A."/>
            <person name="Martin W.F."/>
        </authorList>
    </citation>
    <scope>NUCLEOTIDE SEQUENCE [LARGE SCALE GENOMIC DNA]</scope>
    <source>
        <strain evidence="1 2">PCC 7110</strain>
    </source>
</reference>
<protein>
    <recommendedName>
        <fullName evidence="3">CRISPR-associated RAMP family protein</fullName>
    </recommendedName>
</protein>
<gene>
    <name evidence="1" type="ORF">WA1_07260</name>
</gene>
<dbReference type="NCBIfam" id="TIGR03986">
    <property type="entry name" value="TIGR03986 family CRISPR-associated RAMP protein"/>
    <property type="match status" value="1"/>
</dbReference>
<dbReference type="STRING" id="128403.WA1_07260"/>
<accession>A0A139WT56</accession>
<sequence length="785" mass="90391">MNPRHIKEITDPNRIAVAPYNFVELPSKIVEIKEEDLPQQNIYSKNRYTGSIQCKLTTESPLYIRCGLTKEEFACGAESKDLPNFFYTEPEFKHLKPVLPGSSLRGMIHNLVEIISFSKITKVINKKPFYRSLGDKALKEIYSSNFIEESKLAHPNNPSKQIPCYRSKVHTGFIRVRNNGYIIEECGYGRIDRVNIPYDITKPCPPLYLGKKPGVFPNWKYQHQNLYVDIDANEKNYFFQRQVTTDRRTGKQKERHQDIYLRYRSVNSASLRQSSGMTAATLVITGDMRYKHLEFVFLQENLKEYQIPREVIQRFHDDDQITKWQEDAFPKGKPNKSRKNDGHLRDGEPVFFLLNEDGETIRFLGRAQMFRLPYDLSPYDLIPENLCDRSKTDIAEAIFGYVGGQERKECRAGRVFFSDAVCTQPGNVWLQGDFEKTLTPKILGSPKPTTFQHYLVQTREKPEDLQHYSPQKKEYQTTIRGHKLYWHKQNLQIADIEAGIKKSDVNKIEKPSSQHTKIKPIKVGVQFTFDIHFENLTDIELGAILWILQKAAEPKYCLSLGMGKPLGMGAVKIEHQLLLSNRQERYSKLFSSSHQWLSGEDNQSKTDSILTDCINAFEQFIVNNIHLDDHPEGHNAVKLNEIPRIKMLLLMLQCDRPPSSNDTRYMTIEAKEYINRPVLPTPFQVMGELGQDKRRFRNTSNVNLPKPTTNIPLAKASQQFKVGQILDATVSNIKGVKVTYQLPDGIKKTTEEHKAAKFLEAGQNVKVKITAVKDDGSIKNVKYHE</sequence>
<organism evidence="1 2">
    <name type="scientific">Scytonema hofmannii PCC 7110</name>
    <dbReference type="NCBI Taxonomy" id="128403"/>
    <lineage>
        <taxon>Bacteria</taxon>
        <taxon>Bacillati</taxon>
        <taxon>Cyanobacteriota</taxon>
        <taxon>Cyanophyceae</taxon>
        <taxon>Nostocales</taxon>
        <taxon>Scytonemataceae</taxon>
        <taxon>Scytonema</taxon>
    </lineage>
</organism>
<evidence type="ECO:0000313" key="1">
    <source>
        <dbReference type="EMBL" id="KYC35611.1"/>
    </source>
</evidence>
<name>A0A139WT56_9CYAN</name>
<dbReference type="Proteomes" id="UP000076925">
    <property type="component" value="Unassembled WGS sequence"/>
</dbReference>
<dbReference type="RefSeq" id="WP_017747899.1">
    <property type="nucleotide sequence ID" value="NZ_KQ976354.1"/>
</dbReference>
<dbReference type="InterPro" id="IPR023825">
    <property type="entry name" value="CRISPR-assoc_RAMP_BGP1436"/>
</dbReference>
<dbReference type="AlphaFoldDB" id="A0A139WT56"/>
<keyword evidence="2" id="KW-1185">Reference proteome</keyword>